<feature type="transmembrane region" description="Helical" evidence="9">
    <location>
        <begin position="441"/>
        <end position="462"/>
    </location>
</feature>
<feature type="repeat" description="ANK" evidence="7">
    <location>
        <begin position="75"/>
        <end position="97"/>
    </location>
</feature>
<evidence type="ECO:0000259" key="10">
    <source>
        <dbReference type="Pfam" id="PF13962"/>
    </source>
</evidence>
<dbReference type="SUPFAM" id="SSF48403">
    <property type="entry name" value="Ankyrin repeat"/>
    <property type="match status" value="1"/>
</dbReference>
<dbReference type="Gene3D" id="1.25.40.20">
    <property type="entry name" value="Ankyrin repeat-containing domain"/>
    <property type="match status" value="2"/>
</dbReference>
<dbReference type="Pfam" id="PF00023">
    <property type="entry name" value="Ank"/>
    <property type="match status" value="1"/>
</dbReference>
<evidence type="ECO:0000313" key="11">
    <source>
        <dbReference type="EMBL" id="KAB2628620.1"/>
    </source>
</evidence>
<feature type="transmembrane region" description="Helical" evidence="9">
    <location>
        <begin position="483"/>
        <end position="503"/>
    </location>
</feature>
<organism evidence="11 12">
    <name type="scientific">Pyrus ussuriensis x Pyrus communis</name>
    <dbReference type="NCBI Taxonomy" id="2448454"/>
    <lineage>
        <taxon>Eukaryota</taxon>
        <taxon>Viridiplantae</taxon>
        <taxon>Streptophyta</taxon>
        <taxon>Embryophyta</taxon>
        <taxon>Tracheophyta</taxon>
        <taxon>Spermatophyta</taxon>
        <taxon>Magnoliopsida</taxon>
        <taxon>eudicotyledons</taxon>
        <taxon>Gunneridae</taxon>
        <taxon>Pentapetalae</taxon>
        <taxon>rosids</taxon>
        <taxon>fabids</taxon>
        <taxon>Rosales</taxon>
        <taxon>Rosaceae</taxon>
        <taxon>Amygdaloideae</taxon>
        <taxon>Maleae</taxon>
        <taxon>Pyrus</taxon>
    </lineage>
</organism>
<evidence type="ECO:0000256" key="7">
    <source>
        <dbReference type="PROSITE-ProRule" id="PRU00023"/>
    </source>
</evidence>
<keyword evidence="2 9" id="KW-0812">Transmembrane</keyword>
<reference evidence="11 12" key="3">
    <citation type="submission" date="2019-11" db="EMBL/GenBank/DDBJ databases">
        <title>A de novo genome assembly of a pear dwarfing rootstock.</title>
        <authorList>
            <person name="Wang F."/>
            <person name="Wang J."/>
            <person name="Li S."/>
            <person name="Zhang Y."/>
            <person name="Fang M."/>
            <person name="Ma L."/>
            <person name="Zhao Y."/>
            <person name="Jiang S."/>
        </authorList>
    </citation>
    <scope>NUCLEOTIDE SEQUENCE [LARGE SCALE GENOMIC DNA]</scope>
    <source>
        <strain evidence="11">S2</strain>
        <tissue evidence="11">Leaf</tissue>
    </source>
</reference>
<dbReference type="PROSITE" id="PS50088">
    <property type="entry name" value="ANK_REPEAT"/>
    <property type="match status" value="4"/>
</dbReference>
<protein>
    <submittedName>
        <fullName evidence="11">Ankyrin repeat-containing protein</fullName>
    </submittedName>
</protein>
<dbReference type="Proteomes" id="UP000327157">
    <property type="component" value="Chromosome 8"/>
</dbReference>
<dbReference type="AlphaFoldDB" id="A0A5N5HSY1"/>
<dbReference type="InterPro" id="IPR002110">
    <property type="entry name" value="Ankyrin_rpt"/>
</dbReference>
<reference evidence="11 12" key="1">
    <citation type="submission" date="2019-09" db="EMBL/GenBank/DDBJ databases">
        <authorList>
            <person name="Ou C."/>
        </authorList>
    </citation>
    <scope>NUCLEOTIDE SEQUENCE [LARGE SCALE GENOMIC DNA]</scope>
    <source>
        <strain evidence="11">S2</strain>
        <tissue evidence="11">Leaf</tissue>
    </source>
</reference>
<dbReference type="PANTHER" id="PTHR24186:SF50">
    <property type="entry name" value="ANKYRIN REPEAT-CONTAINING PROTEIN ITN1-LIKE ISOFORM X1"/>
    <property type="match status" value="1"/>
</dbReference>
<keyword evidence="12" id="KW-1185">Reference proteome</keyword>
<dbReference type="GO" id="GO:0005886">
    <property type="term" value="C:plasma membrane"/>
    <property type="evidence" value="ECO:0007669"/>
    <property type="project" value="TreeGrafter"/>
</dbReference>
<evidence type="ECO:0000313" key="12">
    <source>
        <dbReference type="Proteomes" id="UP000327157"/>
    </source>
</evidence>
<evidence type="ECO:0000256" key="2">
    <source>
        <dbReference type="ARBA" id="ARBA00022692"/>
    </source>
</evidence>
<keyword evidence="5 7" id="KW-0040">ANK repeat</keyword>
<feature type="region of interest" description="Disordered" evidence="8">
    <location>
        <begin position="363"/>
        <end position="383"/>
    </location>
</feature>
<feature type="repeat" description="ANK" evidence="7">
    <location>
        <begin position="266"/>
        <end position="288"/>
    </location>
</feature>
<keyword evidence="3" id="KW-0677">Repeat</keyword>
<dbReference type="PROSITE" id="PS50297">
    <property type="entry name" value="ANK_REP_REGION"/>
    <property type="match status" value="4"/>
</dbReference>
<dbReference type="InterPro" id="IPR036770">
    <property type="entry name" value="Ankyrin_rpt-contain_sf"/>
</dbReference>
<keyword evidence="4 9" id="KW-1133">Transmembrane helix</keyword>
<dbReference type="EMBL" id="SMOL01000148">
    <property type="protein sequence ID" value="KAB2628620.1"/>
    <property type="molecule type" value="Genomic_DNA"/>
</dbReference>
<sequence length="541" mass="60146">MDLDIYNAAAKGKIEIFKERFVHYQLNSLVTPRNNTILHINITAQTREKGKDESTQFIQQILDLCPSLLLQANTKGETLLHIAARHGLVATVKALLQCAKNSHHDCNNHEIESGLDIATQMVRTITTSKDTALHEAVRHHHTGVVQILIREDPDFPYSANEAGETPLYLAAERGYHDVVSEILETRMSIAHGGPNGRTSLHAAAIFNDEVITKKMLDTNWSLTSEADHKGWTPLHYAAYFGHLSVLKQLLYYDQSQSAVYIGDKDEKKTALHIAASQGHVHVMNELLSYCPDCCELVDHKGRNVVHFAIESINSEQVVKFIIENSSLCSLINETDSGTMASKLRNLRTPDIFLANEHEGSRYLEEKESKEEEARNMSKEAKNKRTEVKEMRIADISKKMRDTNLIAATLIATVTFTAGFTMPGGFNTLGAPILIRTKAFQAFIITNTLAMVFSSSSVAFHLFMGRRRKDILIDYQTVDLMLGYTSISMMCMAIAFVTGTYAVLQRSFAFANAICVTGCLLLCIFYFVATAASDQAAASIAM</sequence>
<evidence type="ECO:0000256" key="3">
    <source>
        <dbReference type="ARBA" id="ARBA00022737"/>
    </source>
</evidence>
<feature type="domain" description="PGG" evidence="10">
    <location>
        <begin position="397"/>
        <end position="502"/>
    </location>
</feature>
<dbReference type="Pfam" id="PF13962">
    <property type="entry name" value="PGG"/>
    <property type="match status" value="1"/>
</dbReference>
<dbReference type="Pfam" id="PF12796">
    <property type="entry name" value="Ank_2"/>
    <property type="match status" value="3"/>
</dbReference>
<evidence type="ECO:0000256" key="6">
    <source>
        <dbReference type="ARBA" id="ARBA00023136"/>
    </source>
</evidence>
<evidence type="ECO:0000256" key="8">
    <source>
        <dbReference type="SAM" id="MobiDB-lite"/>
    </source>
</evidence>
<accession>A0A5N5HSY1</accession>
<evidence type="ECO:0000256" key="5">
    <source>
        <dbReference type="ARBA" id="ARBA00023043"/>
    </source>
</evidence>
<dbReference type="SMART" id="SM00248">
    <property type="entry name" value="ANK"/>
    <property type="match status" value="7"/>
</dbReference>
<evidence type="ECO:0000256" key="9">
    <source>
        <dbReference type="SAM" id="Phobius"/>
    </source>
</evidence>
<evidence type="ECO:0000256" key="4">
    <source>
        <dbReference type="ARBA" id="ARBA00022989"/>
    </source>
</evidence>
<feature type="transmembrane region" description="Helical" evidence="9">
    <location>
        <begin position="404"/>
        <end position="421"/>
    </location>
</feature>
<name>A0A5N5HSY1_9ROSA</name>
<feature type="repeat" description="ANK" evidence="7">
    <location>
        <begin position="162"/>
        <end position="184"/>
    </location>
</feature>
<evidence type="ECO:0000256" key="1">
    <source>
        <dbReference type="ARBA" id="ARBA00004141"/>
    </source>
</evidence>
<comment type="caution">
    <text evidence="11">The sequence shown here is derived from an EMBL/GenBank/DDBJ whole genome shotgun (WGS) entry which is preliminary data.</text>
</comment>
<feature type="transmembrane region" description="Helical" evidence="9">
    <location>
        <begin position="509"/>
        <end position="531"/>
    </location>
</feature>
<feature type="repeat" description="ANK" evidence="7">
    <location>
        <begin position="229"/>
        <end position="250"/>
    </location>
</feature>
<proteinExistence type="predicted"/>
<dbReference type="OrthoDB" id="1164686at2759"/>
<gene>
    <name evidence="11" type="ORF">D8674_033415</name>
</gene>
<reference evidence="12" key="2">
    <citation type="submission" date="2019-10" db="EMBL/GenBank/DDBJ databases">
        <title>A de novo genome assembly of a pear dwarfing rootstock.</title>
        <authorList>
            <person name="Wang F."/>
            <person name="Wang J."/>
            <person name="Li S."/>
            <person name="Zhang Y."/>
            <person name="Fang M."/>
            <person name="Ma L."/>
            <person name="Zhao Y."/>
            <person name="Jiang S."/>
        </authorList>
    </citation>
    <scope>NUCLEOTIDE SEQUENCE [LARGE SCALE GENOMIC DNA]</scope>
</reference>
<dbReference type="InterPro" id="IPR026961">
    <property type="entry name" value="PGG_dom"/>
</dbReference>
<dbReference type="PANTHER" id="PTHR24186">
    <property type="entry name" value="PROTEIN PHOSPHATASE 1 REGULATORY SUBUNIT"/>
    <property type="match status" value="1"/>
</dbReference>
<comment type="subcellular location">
    <subcellularLocation>
        <location evidence="1">Membrane</location>
        <topology evidence="1">Multi-pass membrane protein</topology>
    </subcellularLocation>
</comment>
<keyword evidence="6 9" id="KW-0472">Membrane</keyword>